<evidence type="ECO:0000313" key="5">
    <source>
        <dbReference type="Proteomes" id="UP000050509"/>
    </source>
</evidence>
<protein>
    <recommendedName>
        <fullName evidence="2">Antitoxin</fullName>
    </recommendedName>
</protein>
<dbReference type="Proteomes" id="UP000050509">
    <property type="component" value="Unassembled WGS sequence"/>
</dbReference>
<dbReference type="Pfam" id="PF02604">
    <property type="entry name" value="PhdYeFM_antitox"/>
    <property type="match status" value="1"/>
</dbReference>
<evidence type="ECO:0000256" key="2">
    <source>
        <dbReference type="RuleBase" id="RU362080"/>
    </source>
</evidence>
<dbReference type="SUPFAM" id="SSF143120">
    <property type="entry name" value="YefM-like"/>
    <property type="match status" value="1"/>
</dbReference>
<reference evidence="4 5" key="1">
    <citation type="submission" date="2015-09" db="EMBL/GenBank/DDBJ databases">
        <title>Draft genome sequence of Kouleothrix aurantiaca JCM 19913.</title>
        <authorList>
            <person name="Hemp J."/>
        </authorList>
    </citation>
    <scope>NUCLEOTIDE SEQUENCE [LARGE SCALE GENOMIC DNA]</scope>
    <source>
        <strain evidence="4 5">COM-B</strain>
    </source>
</reference>
<keyword evidence="5" id="KW-1185">Reference proteome</keyword>
<organism evidence="4 5">
    <name type="scientific">Kouleothrix aurantiaca</name>
    <dbReference type="NCBI Taxonomy" id="186479"/>
    <lineage>
        <taxon>Bacteria</taxon>
        <taxon>Bacillati</taxon>
        <taxon>Chloroflexota</taxon>
        <taxon>Chloroflexia</taxon>
        <taxon>Chloroflexales</taxon>
        <taxon>Roseiflexineae</taxon>
        <taxon>Roseiflexaceae</taxon>
        <taxon>Kouleothrix</taxon>
    </lineage>
</organism>
<dbReference type="EMBL" id="LJCR01001541">
    <property type="protein sequence ID" value="KPV50181.1"/>
    <property type="molecule type" value="Genomic_DNA"/>
</dbReference>
<comment type="function">
    <text evidence="2">Antitoxin component of a type II toxin-antitoxin (TA) system.</text>
</comment>
<comment type="caution">
    <text evidence="4">The sequence shown here is derived from an EMBL/GenBank/DDBJ whole genome shotgun (WGS) entry which is preliminary data.</text>
</comment>
<comment type="similarity">
    <text evidence="1 2">Belongs to the phD/YefM antitoxin family.</text>
</comment>
<feature type="region of interest" description="Disordered" evidence="3">
    <location>
        <begin position="39"/>
        <end position="62"/>
    </location>
</feature>
<dbReference type="InterPro" id="IPR006442">
    <property type="entry name" value="Antitoxin_Phd/YefM"/>
</dbReference>
<accession>A0A0N8PRK5</accession>
<dbReference type="Gene3D" id="3.40.1620.10">
    <property type="entry name" value="YefM-like domain"/>
    <property type="match status" value="1"/>
</dbReference>
<gene>
    <name evidence="4" type="ORF">SE17_28465</name>
</gene>
<proteinExistence type="inferred from homology"/>
<name>A0A0N8PRK5_9CHLR</name>
<dbReference type="AlphaFoldDB" id="A0A0N8PRK5"/>
<sequence length="76" mass="8579">MKSYTFSEARQNFAAILEQARRDGAVRIQRRDGQSFVLTPEPATASPLDIAGITPQQPVSRDDILQSIQEGRERYE</sequence>
<dbReference type="InterPro" id="IPR036165">
    <property type="entry name" value="YefM-like_sf"/>
</dbReference>
<evidence type="ECO:0000256" key="1">
    <source>
        <dbReference type="ARBA" id="ARBA00009981"/>
    </source>
</evidence>
<evidence type="ECO:0000256" key="3">
    <source>
        <dbReference type="SAM" id="MobiDB-lite"/>
    </source>
</evidence>
<evidence type="ECO:0000313" key="4">
    <source>
        <dbReference type="EMBL" id="KPV50181.1"/>
    </source>
</evidence>